<reference evidence="2" key="1">
    <citation type="journal article" date="2019" name="PLoS Negl. Trop. Dis.">
        <title>Revisiting the worldwide diversity of Leptospira species in the environment.</title>
        <authorList>
            <person name="Vincent A.T."/>
            <person name="Schiettekatte O."/>
            <person name="Bourhy P."/>
            <person name="Veyrier F.J."/>
            <person name="Picardeau M."/>
        </authorList>
    </citation>
    <scope>NUCLEOTIDE SEQUENCE [LARGE SCALE GENOMIC DNA]</scope>
    <source>
        <strain evidence="2">201702407</strain>
    </source>
</reference>
<name>A0ABY2N4L7_9LEPT</name>
<accession>A0ABY2N4L7</accession>
<protein>
    <submittedName>
        <fullName evidence="1">Uncharacterized protein</fullName>
    </submittedName>
</protein>
<evidence type="ECO:0000313" key="1">
    <source>
        <dbReference type="EMBL" id="TGM16880.1"/>
    </source>
</evidence>
<keyword evidence="2" id="KW-1185">Reference proteome</keyword>
<dbReference type="RefSeq" id="WP_135684824.1">
    <property type="nucleotide sequence ID" value="NZ_RQEQ01000023.1"/>
</dbReference>
<comment type="caution">
    <text evidence="1">The sequence shown here is derived from an EMBL/GenBank/DDBJ whole genome shotgun (WGS) entry which is preliminary data.</text>
</comment>
<gene>
    <name evidence="1" type="ORF">EHQ90_09070</name>
</gene>
<organism evidence="1 2">
    <name type="scientific">Leptospira stimsonii</name>
    <dbReference type="NCBI Taxonomy" id="2202203"/>
    <lineage>
        <taxon>Bacteria</taxon>
        <taxon>Pseudomonadati</taxon>
        <taxon>Spirochaetota</taxon>
        <taxon>Spirochaetia</taxon>
        <taxon>Leptospirales</taxon>
        <taxon>Leptospiraceae</taxon>
        <taxon>Leptospira</taxon>
    </lineage>
</organism>
<evidence type="ECO:0000313" key="2">
    <source>
        <dbReference type="Proteomes" id="UP000297422"/>
    </source>
</evidence>
<proteinExistence type="predicted"/>
<dbReference type="EMBL" id="RQGT01000067">
    <property type="protein sequence ID" value="TGM16880.1"/>
    <property type="molecule type" value="Genomic_DNA"/>
</dbReference>
<sequence>MNSGACSGEIFWKEGVPTLETPEHQALSSNPFRSELWFQKGKGMRESDGMDSASILCAGLYRKREILQKKWELTL</sequence>
<dbReference type="Proteomes" id="UP000297422">
    <property type="component" value="Unassembled WGS sequence"/>
</dbReference>